<organism evidence="2 3">
    <name type="scientific">Mycena sanguinolenta</name>
    <dbReference type="NCBI Taxonomy" id="230812"/>
    <lineage>
        <taxon>Eukaryota</taxon>
        <taxon>Fungi</taxon>
        <taxon>Dikarya</taxon>
        <taxon>Basidiomycota</taxon>
        <taxon>Agaricomycotina</taxon>
        <taxon>Agaricomycetes</taxon>
        <taxon>Agaricomycetidae</taxon>
        <taxon>Agaricales</taxon>
        <taxon>Marasmiineae</taxon>
        <taxon>Mycenaceae</taxon>
        <taxon>Mycena</taxon>
    </lineage>
</organism>
<dbReference type="OrthoDB" id="2496395at2759"/>
<keyword evidence="3" id="KW-1185">Reference proteome</keyword>
<protein>
    <recommendedName>
        <fullName evidence="1">DUF6589 domain-containing protein</fullName>
    </recommendedName>
</protein>
<dbReference type="Proteomes" id="UP000623467">
    <property type="component" value="Unassembled WGS sequence"/>
</dbReference>
<proteinExistence type="predicted"/>
<dbReference type="Pfam" id="PF20231">
    <property type="entry name" value="DUF6589"/>
    <property type="match status" value="1"/>
</dbReference>
<evidence type="ECO:0000313" key="3">
    <source>
        <dbReference type="Proteomes" id="UP000623467"/>
    </source>
</evidence>
<dbReference type="EMBL" id="JACAZH010000023">
    <property type="protein sequence ID" value="KAF7343538.1"/>
    <property type="molecule type" value="Genomic_DNA"/>
</dbReference>
<accession>A0A8H6XLN1</accession>
<reference evidence="2" key="1">
    <citation type="submission" date="2020-05" db="EMBL/GenBank/DDBJ databases">
        <title>Mycena genomes resolve the evolution of fungal bioluminescence.</title>
        <authorList>
            <person name="Tsai I.J."/>
        </authorList>
    </citation>
    <scope>NUCLEOTIDE SEQUENCE</scope>
    <source>
        <strain evidence="2">160909Yilan</strain>
    </source>
</reference>
<dbReference type="AlphaFoldDB" id="A0A8H6XLN1"/>
<name>A0A8H6XLN1_9AGAR</name>
<comment type="caution">
    <text evidence="2">The sequence shown here is derived from an EMBL/GenBank/DDBJ whole genome shotgun (WGS) entry which is preliminary data.</text>
</comment>
<evidence type="ECO:0000313" key="2">
    <source>
        <dbReference type="EMBL" id="KAF7343538.1"/>
    </source>
</evidence>
<sequence length="569" mass="62850">MANWDNVNISTSDFVEQRSGGPAKVQSGTYTIIYELRNPNPRAMALHPLLVRAESAPDLDFNLDVCPSLDQSLSTYSNFPAYIIRVLFRYCKAFENYEEIPALARRPLPDGYKTKQFPIRVSTIEENSITGNLAVHEDVFITQLKLTPTELSRQAILSINDQATQALNRGCKAVRAFDLNPFLRAQVFQLGIGLFHLCLNLIWAILHSHRGHENTEGSLNYFFVLLGKARLGGKAPDYHSLLAAFMQILDGLLLDAWRIQCGSTSLSAFAATKPTKEQILSTADKILSEHVMPDRCTTTSAPDNVHGNIRKLIHDLLHVAEVTRAISAGDFGRVEDLLGNLAMIFRGAGSKNYCTEILYFMHNLKYVWKGDGFECVITSYFGPLLMLSPSELVRDNMIFNMSGGKSKGQGVDMNLEHNIGKIKARNFPGCGYDSNLEQELFASKGVYGRWDRLANISAAIDVLDAIKTSMAASLGASYCGTGHKDVDTSDLVWRVARKAGEIHLNVSQLNRQAKATPDLLLVGEAALKSSSLGTFNKKRGELLKGIISTTEEDTDDIPTSDIVVEEHSE</sequence>
<dbReference type="InterPro" id="IPR046496">
    <property type="entry name" value="DUF6589"/>
</dbReference>
<gene>
    <name evidence="2" type="ORF">MSAN_01974300</name>
</gene>
<feature type="domain" description="DUF6589" evidence="1">
    <location>
        <begin position="58"/>
        <end position="483"/>
    </location>
</feature>
<evidence type="ECO:0000259" key="1">
    <source>
        <dbReference type="Pfam" id="PF20231"/>
    </source>
</evidence>